<feature type="domain" description="TonB-dependent receptor plug" evidence="1">
    <location>
        <begin position="50"/>
        <end position="134"/>
    </location>
</feature>
<accession>A0A7W5DS91</accession>
<dbReference type="Gene3D" id="2.170.130.10">
    <property type="entry name" value="TonB-dependent receptor, plug domain"/>
    <property type="match status" value="1"/>
</dbReference>
<dbReference type="SUPFAM" id="SSF56935">
    <property type="entry name" value="Porins"/>
    <property type="match status" value="1"/>
</dbReference>
<dbReference type="EMBL" id="JACHYB010000002">
    <property type="protein sequence ID" value="MBB3188125.1"/>
    <property type="molecule type" value="Genomic_DNA"/>
</dbReference>
<gene>
    <name evidence="2" type="ORF">FHX64_002323</name>
</gene>
<sequence>MKLIRIGTILCGMFFGLLFKVAGQTADTNQTMISGNDSLVHVAYGTVEKKDLTGAISVVNPSDYLEKDYGTYPLEGVNAFIGGSNLWGLGTPLVLIDGVPGNITDVTTTAISQITFLKGANAVVLYGSRAANGVILITTKQGKVGKIKKNIRVNGGVNVPIEYPTYLGSADYMTYYNQACTNDGLSPLYDAATISKYASHSNIYQYPDVNYYSSDYLRKMYTSYSANAEFSGGTERARFYALVDYQGQNSLLKFGEGNNENTSRLSIRGNIELKLNDFINAFVHTSTVFNDSRSSMGNYWSNAATLRPNYFSPFVPISLISNSATNGQTYIKNAHNIIDGLYLLGGTQQYMTNPISDVYAGGYKTNTSRLFQYVTGVNADLSQALKGLSFHGQISIDYLDTYTDSLSTKYAVYSPTWTGDSITGLTKYNTDNNSRVQSIGNVFEDQTIDFNVHMDYVNSFNLNNVSAMLVGSGTLQRQTGDFQYQTNSNLGLQLAYNYDHRYYADFSGAVVNSTLLPSNARVAFSPTFSLGWLLTGENFLKHSKVVDRLKLSASAGIVNTDLDLSNNFYLYDPVYYSSYGYSWHDGSYSNSATTALHGDNQHLSYAKRKEVNLDIDGSFFNNQLGVQATAFLIDKTGIPEQRFTQYPSYFNTYYPTSSFVPYTNYGEDQYKGFDVQVNFRQKIGDVNLMVGAAGTYATSKVLKVDEIYANSYQNRAGKPIDAIFGLVSQGFFADQNDITNHAVQEFGTVAPGDIKYKDENGDGVIDQRDQVMIGRWGSPFTCGVNLTLQWKNFTFFALGTGQYGGTGIKSGSYYWVYGSEKYSNVVLNSWTDATKNTATYPRLTTLSSNNNFQYSTFWAYSTDRFDLSKVQFTYTLPKKLLINSPLKNINIYVNGNNLLTFAKNRKIMELNVGTTPQTRLYNVGIKAEF</sequence>
<dbReference type="Pfam" id="PF07715">
    <property type="entry name" value="Plug"/>
    <property type="match status" value="1"/>
</dbReference>
<dbReference type="RefSeq" id="WP_221202202.1">
    <property type="nucleotide sequence ID" value="NZ_JACHYB010000002.1"/>
</dbReference>
<organism evidence="2 3">
    <name type="scientific">Microbacter margulisiae</name>
    <dbReference type="NCBI Taxonomy" id="1350067"/>
    <lineage>
        <taxon>Bacteria</taxon>
        <taxon>Pseudomonadati</taxon>
        <taxon>Bacteroidota</taxon>
        <taxon>Bacteroidia</taxon>
        <taxon>Bacteroidales</taxon>
        <taxon>Porphyromonadaceae</taxon>
        <taxon>Microbacter</taxon>
    </lineage>
</organism>
<reference evidence="2 3" key="1">
    <citation type="submission" date="2020-08" db="EMBL/GenBank/DDBJ databases">
        <title>Genomic Encyclopedia of Type Strains, Phase IV (KMG-IV): sequencing the most valuable type-strain genomes for metagenomic binning, comparative biology and taxonomic classification.</title>
        <authorList>
            <person name="Goeker M."/>
        </authorList>
    </citation>
    <scope>NUCLEOTIDE SEQUENCE [LARGE SCALE GENOMIC DNA]</scope>
    <source>
        <strain evidence="2 3">DSM 27471</strain>
    </source>
</reference>
<comment type="caution">
    <text evidence="2">The sequence shown here is derived from an EMBL/GenBank/DDBJ whole genome shotgun (WGS) entry which is preliminary data.</text>
</comment>
<dbReference type="NCBIfam" id="TIGR04056">
    <property type="entry name" value="OMP_RagA_SusC"/>
    <property type="match status" value="1"/>
</dbReference>
<dbReference type="InterPro" id="IPR012910">
    <property type="entry name" value="Plug_dom"/>
</dbReference>
<dbReference type="Proteomes" id="UP000544222">
    <property type="component" value="Unassembled WGS sequence"/>
</dbReference>
<dbReference type="NCBIfam" id="TIGR04057">
    <property type="entry name" value="SusC_RagA_signa"/>
    <property type="match status" value="1"/>
</dbReference>
<dbReference type="AlphaFoldDB" id="A0A7W5DS91"/>
<dbReference type="InterPro" id="IPR023997">
    <property type="entry name" value="TonB-dep_OMP_SusC/RagA_CS"/>
</dbReference>
<dbReference type="InterPro" id="IPR037066">
    <property type="entry name" value="Plug_dom_sf"/>
</dbReference>
<evidence type="ECO:0000313" key="3">
    <source>
        <dbReference type="Proteomes" id="UP000544222"/>
    </source>
</evidence>
<name>A0A7W5DS91_9PORP</name>
<evidence type="ECO:0000259" key="1">
    <source>
        <dbReference type="Pfam" id="PF07715"/>
    </source>
</evidence>
<evidence type="ECO:0000313" key="2">
    <source>
        <dbReference type="EMBL" id="MBB3188125.1"/>
    </source>
</evidence>
<keyword evidence="3" id="KW-1185">Reference proteome</keyword>
<proteinExistence type="predicted"/>
<dbReference type="InterPro" id="IPR023996">
    <property type="entry name" value="TonB-dep_OMP_SusC/RagA"/>
</dbReference>
<protein>
    <submittedName>
        <fullName evidence="2">TonB-linked SusC/RagA family outer membrane protein</fullName>
    </submittedName>
</protein>